<organism evidence="3 4">
    <name type="scientific">Aromia moschata</name>
    <dbReference type="NCBI Taxonomy" id="1265417"/>
    <lineage>
        <taxon>Eukaryota</taxon>
        <taxon>Metazoa</taxon>
        <taxon>Ecdysozoa</taxon>
        <taxon>Arthropoda</taxon>
        <taxon>Hexapoda</taxon>
        <taxon>Insecta</taxon>
        <taxon>Pterygota</taxon>
        <taxon>Neoptera</taxon>
        <taxon>Endopterygota</taxon>
        <taxon>Coleoptera</taxon>
        <taxon>Polyphaga</taxon>
        <taxon>Cucujiformia</taxon>
        <taxon>Chrysomeloidea</taxon>
        <taxon>Cerambycidae</taxon>
        <taxon>Cerambycinae</taxon>
        <taxon>Callichromatini</taxon>
        <taxon>Aromia</taxon>
    </lineage>
</organism>
<gene>
    <name evidence="3" type="ORF">NQ318_015521</name>
</gene>
<protein>
    <recommendedName>
        <fullName evidence="2">DDE-1 domain-containing protein</fullName>
    </recommendedName>
</protein>
<feature type="compositionally biased region" description="Basic and acidic residues" evidence="1">
    <location>
        <begin position="436"/>
        <end position="455"/>
    </location>
</feature>
<dbReference type="PANTHER" id="PTHR19303:SF74">
    <property type="entry name" value="POGO TRANSPOSABLE ELEMENT WITH KRAB DOMAIN"/>
    <property type="match status" value="1"/>
</dbReference>
<accession>A0AAV8XRH0</accession>
<feature type="compositionally biased region" description="Basic and acidic residues" evidence="1">
    <location>
        <begin position="398"/>
        <end position="428"/>
    </location>
</feature>
<feature type="domain" description="DDE-1" evidence="2">
    <location>
        <begin position="112"/>
        <end position="256"/>
    </location>
</feature>
<evidence type="ECO:0000313" key="3">
    <source>
        <dbReference type="EMBL" id="KAJ8941044.1"/>
    </source>
</evidence>
<name>A0AAV8XRH0_9CUCU</name>
<dbReference type="Proteomes" id="UP001162162">
    <property type="component" value="Unassembled WGS sequence"/>
</dbReference>
<feature type="region of interest" description="Disordered" evidence="1">
    <location>
        <begin position="500"/>
        <end position="522"/>
    </location>
</feature>
<dbReference type="InterPro" id="IPR004875">
    <property type="entry name" value="DDE_SF_endonuclease_dom"/>
</dbReference>
<comment type="caution">
    <text evidence="3">The sequence shown here is derived from an EMBL/GenBank/DDBJ whole genome shotgun (WGS) entry which is preliminary data.</text>
</comment>
<dbReference type="Pfam" id="PF03184">
    <property type="entry name" value="DDE_1"/>
    <property type="match status" value="1"/>
</dbReference>
<dbReference type="InterPro" id="IPR050863">
    <property type="entry name" value="CenT-Element_Derived"/>
</dbReference>
<sequence>MAKWGFALTKEEVKSAVQTYVNENNIKTTFKEGKPGDDWFRLFCKRNRLSQKKMEQLEKCRRKATSDTFIIYGFYDLLDRTIKELGLEDKPSHIFNLDESSFSMDPNRVKGVAARGQNLWSTWKGKNDLENTCYAASDKGWMATVIFNSWFEKFCNMVPQRPLLVIMDGHVTHLDVGTIELAIHNNITLIKLPPHTTDLLQPLDKCCFGPWKLKWNQELITWQRENQRKLTKSEFADKICKLWHHGITAEAIKSSFLKTGIYPCDRNKYPTGRLDETKLQRYNETPITPFNIVEQDDEELNNEGELNDVDEICSEVENGGNQDAEGTLLAEGNEEAENLAETATLEKDTDPVAPSSSFENILLRKINKTIVETQRRRKIDSGSAVLTSTEYIKLMKEKEDGKKKREEKKSDGKSTKSDEKRTNDDDRRTVKRQKGERKSGDRRTNDDDKRAETRRRGVIRKFTRPAPLGQPADDSSDSIIITVHPPSPAVVIPTLTIQTPSPTHSASPSALFPGSPPPHKSQNEHCFQFPALKPTRKGFKNLEKPNSLDLPCPPPMITVTCNLSEVDSDTESISPAVKPPGHLSVASSGMTYLSPFSMNARGRPHRIGVEPELVRLQFDG</sequence>
<keyword evidence="4" id="KW-1185">Reference proteome</keyword>
<feature type="region of interest" description="Disordered" evidence="1">
    <location>
        <begin position="398"/>
        <end position="476"/>
    </location>
</feature>
<dbReference type="GO" id="GO:0005634">
    <property type="term" value="C:nucleus"/>
    <property type="evidence" value="ECO:0007669"/>
    <property type="project" value="TreeGrafter"/>
</dbReference>
<feature type="compositionally biased region" description="Low complexity" evidence="1">
    <location>
        <begin position="500"/>
        <end position="510"/>
    </location>
</feature>
<evidence type="ECO:0000259" key="2">
    <source>
        <dbReference type="Pfam" id="PF03184"/>
    </source>
</evidence>
<evidence type="ECO:0000313" key="4">
    <source>
        <dbReference type="Proteomes" id="UP001162162"/>
    </source>
</evidence>
<dbReference type="PANTHER" id="PTHR19303">
    <property type="entry name" value="TRANSPOSON"/>
    <property type="match status" value="1"/>
</dbReference>
<dbReference type="AlphaFoldDB" id="A0AAV8XRH0"/>
<evidence type="ECO:0000256" key="1">
    <source>
        <dbReference type="SAM" id="MobiDB-lite"/>
    </source>
</evidence>
<dbReference type="GO" id="GO:0003677">
    <property type="term" value="F:DNA binding"/>
    <property type="evidence" value="ECO:0007669"/>
    <property type="project" value="TreeGrafter"/>
</dbReference>
<reference evidence="3" key="1">
    <citation type="journal article" date="2023" name="Insect Mol. Biol.">
        <title>Genome sequencing provides insights into the evolution of gene families encoding plant cell wall-degrading enzymes in longhorned beetles.</title>
        <authorList>
            <person name="Shin N.R."/>
            <person name="Okamura Y."/>
            <person name="Kirsch R."/>
            <person name="Pauchet Y."/>
        </authorList>
    </citation>
    <scope>NUCLEOTIDE SEQUENCE</scope>
    <source>
        <strain evidence="3">AMC_N1</strain>
    </source>
</reference>
<dbReference type="EMBL" id="JAPWTK010000391">
    <property type="protein sequence ID" value="KAJ8941044.1"/>
    <property type="molecule type" value="Genomic_DNA"/>
</dbReference>
<proteinExistence type="predicted"/>